<comment type="caution">
    <text evidence="1">The sequence shown here is derived from an EMBL/GenBank/DDBJ whole genome shotgun (WGS) entry which is preliminary data.</text>
</comment>
<accession>A0ABP8ML95</accession>
<organism evidence="1 2">
    <name type="scientific">Rurimicrobium arvi</name>
    <dbReference type="NCBI Taxonomy" id="2049916"/>
    <lineage>
        <taxon>Bacteria</taxon>
        <taxon>Pseudomonadati</taxon>
        <taxon>Bacteroidota</taxon>
        <taxon>Chitinophagia</taxon>
        <taxon>Chitinophagales</taxon>
        <taxon>Chitinophagaceae</taxon>
        <taxon>Rurimicrobium</taxon>
    </lineage>
</organism>
<protein>
    <submittedName>
        <fullName evidence="1">Uncharacterized protein</fullName>
    </submittedName>
</protein>
<keyword evidence="2" id="KW-1185">Reference proteome</keyword>
<evidence type="ECO:0000313" key="2">
    <source>
        <dbReference type="Proteomes" id="UP001501410"/>
    </source>
</evidence>
<gene>
    <name evidence="1" type="ORF">GCM10023092_06920</name>
</gene>
<dbReference type="Proteomes" id="UP001501410">
    <property type="component" value="Unassembled WGS sequence"/>
</dbReference>
<dbReference type="EMBL" id="BAABEZ010000004">
    <property type="protein sequence ID" value="GAA4450658.1"/>
    <property type="molecule type" value="Genomic_DNA"/>
</dbReference>
<sequence length="107" mass="12503">MFIKNQKFSDEDTLLEQLFDFGLGDPSSDVAAIMKEIDQEVLANKAFQEYKAGLTDEEEIMEVDDEERRIRLAEKLMELYESFEVFKSQLFGISKDNKVLLYSIDLY</sequence>
<name>A0ABP8ML95_9BACT</name>
<dbReference type="RefSeq" id="WP_344822722.1">
    <property type="nucleotide sequence ID" value="NZ_BAABEZ010000004.1"/>
</dbReference>
<evidence type="ECO:0000313" key="1">
    <source>
        <dbReference type="EMBL" id="GAA4450658.1"/>
    </source>
</evidence>
<proteinExistence type="predicted"/>
<reference evidence="2" key="1">
    <citation type="journal article" date="2019" name="Int. J. Syst. Evol. Microbiol.">
        <title>The Global Catalogue of Microorganisms (GCM) 10K type strain sequencing project: providing services to taxonomists for standard genome sequencing and annotation.</title>
        <authorList>
            <consortium name="The Broad Institute Genomics Platform"/>
            <consortium name="The Broad Institute Genome Sequencing Center for Infectious Disease"/>
            <person name="Wu L."/>
            <person name="Ma J."/>
        </authorList>
    </citation>
    <scope>NUCLEOTIDE SEQUENCE [LARGE SCALE GENOMIC DNA]</scope>
    <source>
        <strain evidence="2">JCM 31921</strain>
    </source>
</reference>